<dbReference type="OrthoDB" id="10535846at2759"/>
<keyword evidence="3" id="KW-1185">Reference proteome</keyword>
<dbReference type="Proteomes" id="UP000886595">
    <property type="component" value="Unassembled WGS sequence"/>
</dbReference>
<gene>
    <name evidence="2" type="ORF">Bca52824_058340</name>
</gene>
<protein>
    <submittedName>
        <fullName evidence="2">Uncharacterized protein</fullName>
    </submittedName>
</protein>
<reference evidence="2 3" key="1">
    <citation type="submission" date="2020-02" db="EMBL/GenBank/DDBJ databases">
        <authorList>
            <person name="Ma Q."/>
            <person name="Huang Y."/>
            <person name="Song X."/>
            <person name="Pei D."/>
        </authorList>
    </citation>
    <scope>NUCLEOTIDE SEQUENCE [LARGE SCALE GENOMIC DNA]</scope>
    <source>
        <strain evidence="2">Sxm20200214</strain>
        <tissue evidence="2">Leaf</tissue>
    </source>
</reference>
<dbReference type="EMBL" id="JAAMPC010000012">
    <property type="protein sequence ID" value="KAG2275785.1"/>
    <property type="molecule type" value="Genomic_DNA"/>
</dbReference>
<dbReference type="AlphaFoldDB" id="A0A8X7QW61"/>
<proteinExistence type="predicted"/>
<comment type="caution">
    <text evidence="2">The sequence shown here is derived from an EMBL/GenBank/DDBJ whole genome shotgun (WGS) entry which is preliminary data.</text>
</comment>
<evidence type="ECO:0000313" key="3">
    <source>
        <dbReference type="Proteomes" id="UP000886595"/>
    </source>
</evidence>
<feature type="region of interest" description="Disordered" evidence="1">
    <location>
        <begin position="111"/>
        <end position="150"/>
    </location>
</feature>
<accession>A0A8X7QW61</accession>
<sequence>MGTMKFESIRFDLFRESCVYLSVFDCLAKFLNEKFASFWCGTKGGSASKHKPKVSWRSALSELPLSHCLEDIVGSILTFELKLSPFNFSTKYQSFTISGFFKSHQRPPLPLLENHGGDDMPSGSALKRSPLGLNSRDLNQSGRSGDSIVEGERATTGLNRRALKKTMLLFFFNDFPGIYALNFMLK</sequence>
<evidence type="ECO:0000256" key="1">
    <source>
        <dbReference type="SAM" id="MobiDB-lite"/>
    </source>
</evidence>
<organism evidence="2 3">
    <name type="scientific">Brassica carinata</name>
    <name type="common">Ethiopian mustard</name>
    <name type="synonym">Abyssinian cabbage</name>
    <dbReference type="NCBI Taxonomy" id="52824"/>
    <lineage>
        <taxon>Eukaryota</taxon>
        <taxon>Viridiplantae</taxon>
        <taxon>Streptophyta</taxon>
        <taxon>Embryophyta</taxon>
        <taxon>Tracheophyta</taxon>
        <taxon>Spermatophyta</taxon>
        <taxon>Magnoliopsida</taxon>
        <taxon>eudicotyledons</taxon>
        <taxon>Gunneridae</taxon>
        <taxon>Pentapetalae</taxon>
        <taxon>rosids</taxon>
        <taxon>malvids</taxon>
        <taxon>Brassicales</taxon>
        <taxon>Brassicaceae</taxon>
        <taxon>Brassiceae</taxon>
        <taxon>Brassica</taxon>
    </lineage>
</organism>
<evidence type="ECO:0000313" key="2">
    <source>
        <dbReference type="EMBL" id="KAG2275785.1"/>
    </source>
</evidence>
<name>A0A8X7QW61_BRACI</name>